<evidence type="ECO:0000313" key="5">
    <source>
        <dbReference type="Proteomes" id="UP001157439"/>
    </source>
</evidence>
<proteinExistence type="inferred from homology"/>
<comment type="caution">
    <text evidence="4">The sequence shown here is derived from an EMBL/GenBank/DDBJ whole genome shotgun (WGS) entry which is preliminary data.</text>
</comment>
<dbReference type="InterPro" id="IPR005545">
    <property type="entry name" value="YCII"/>
</dbReference>
<name>A0AA37WXL6_9GAMM</name>
<feature type="chain" id="PRO_5041439480" description="YCII-related domain-containing protein" evidence="2">
    <location>
        <begin position="23"/>
        <end position="150"/>
    </location>
</feature>
<organism evidence="4 5">
    <name type="scientific">Paraferrimonas haliotis</name>
    <dbReference type="NCBI Taxonomy" id="2013866"/>
    <lineage>
        <taxon>Bacteria</taxon>
        <taxon>Pseudomonadati</taxon>
        <taxon>Pseudomonadota</taxon>
        <taxon>Gammaproteobacteria</taxon>
        <taxon>Alteromonadales</taxon>
        <taxon>Ferrimonadaceae</taxon>
        <taxon>Paraferrimonas</taxon>
    </lineage>
</organism>
<feature type="domain" description="YCII-related" evidence="3">
    <location>
        <begin position="45"/>
        <end position="129"/>
    </location>
</feature>
<dbReference type="RefSeq" id="WP_095498922.1">
    <property type="nucleotide sequence ID" value="NZ_BSPO01000002.1"/>
</dbReference>
<gene>
    <name evidence="4" type="ORF">GCM10007894_06320</name>
</gene>
<accession>A0AA37WXL6</accession>
<dbReference type="Gene3D" id="3.30.70.1060">
    <property type="entry name" value="Dimeric alpha+beta barrel"/>
    <property type="match status" value="1"/>
</dbReference>
<dbReference type="EMBL" id="BSPO01000002">
    <property type="protein sequence ID" value="GLS82655.1"/>
    <property type="molecule type" value="Genomic_DNA"/>
</dbReference>
<evidence type="ECO:0000259" key="3">
    <source>
        <dbReference type="Pfam" id="PF03795"/>
    </source>
</evidence>
<comment type="similarity">
    <text evidence="1">Belongs to the YciI family.</text>
</comment>
<dbReference type="Pfam" id="PF03795">
    <property type="entry name" value="YCII"/>
    <property type="match status" value="1"/>
</dbReference>
<protein>
    <recommendedName>
        <fullName evidence="3">YCII-related domain-containing protein</fullName>
    </recommendedName>
</protein>
<sequence>MKYVSLSAVIFFALLIAPSATATNYDQQLAKSFGADDYGMKQYVMAFLYKGPNRDLPEEEAIALQRGHLNTIRTLAKDGKLVLAGPFLEEGELRGIYIFDVTHVDEAKKLVADDPAIQHGSLVVEMKPWYGSAALMDLYRIHKSIAKKEH</sequence>
<dbReference type="InterPro" id="IPR011008">
    <property type="entry name" value="Dimeric_a/b-barrel"/>
</dbReference>
<evidence type="ECO:0000256" key="1">
    <source>
        <dbReference type="ARBA" id="ARBA00007689"/>
    </source>
</evidence>
<reference evidence="4 5" key="1">
    <citation type="journal article" date="2014" name="Int. J. Syst. Evol. Microbiol.">
        <title>Complete genome sequence of Corynebacterium casei LMG S-19264T (=DSM 44701T), isolated from a smear-ripened cheese.</title>
        <authorList>
            <consortium name="US DOE Joint Genome Institute (JGI-PGF)"/>
            <person name="Walter F."/>
            <person name="Albersmeier A."/>
            <person name="Kalinowski J."/>
            <person name="Ruckert C."/>
        </authorList>
    </citation>
    <scope>NUCLEOTIDE SEQUENCE [LARGE SCALE GENOMIC DNA]</scope>
    <source>
        <strain evidence="4 5">NBRC 112785</strain>
    </source>
</reference>
<keyword evidence="2" id="KW-0732">Signal</keyword>
<evidence type="ECO:0000313" key="4">
    <source>
        <dbReference type="EMBL" id="GLS82655.1"/>
    </source>
</evidence>
<dbReference type="AlphaFoldDB" id="A0AA37WXL6"/>
<evidence type="ECO:0000256" key="2">
    <source>
        <dbReference type="SAM" id="SignalP"/>
    </source>
</evidence>
<feature type="signal peptide" evidence="2">
    <location>
        <begin position="1"/>
        <end position="22"/>
    </location>
</feature>
<dbReference type="Proteomes" id="UP001157439">
    <property type="component" value="Unassembled WGS sequence"/>
</dbReference>
<keyword evidence="5" id="KW-1185">Reference proteome</keyword>
<dbReference type="SUPFAM" id="SSF54909">
    <property type="entry name" value="Dimeric alpha+beta barrel"/>
    <property type="match status" value="1"/>
</dbReference>